<reference evidence="4" key="1">
    <citation type="journal article" date="2021" name="IMA Fungus">
        <title>Genomic characterization of three marine fungi, including Emericellopsis atlantica sp. nov. with signatures of a generalist lifestyle and marine biomass degradation.</title>
        <authorList>
            <person name="Hagestad O.C."/>
            <person name="Hou L."/>
            <person name="Andersen J.H."/>
            <person name="Hansen E.H."/>
            <person name="Altermark B."/>
            <person name="Li C."/>
            <person name="Kuhnert E."/>
            <person name="Cox R.J."/>
            <person name="Crous P.W."/>
            <person name="Spatafora J.W."/>
            <person name="Lail K."/>
            <person name="Amirebrahimi M."/>
            <person name="Lipzen A."/>
            <person name="Pangilinan J."/>
            <person name="Andreopoulos W."/>
            <person name="Hayes R.D."/>
            <person name="Ng V."/>
            <person name="Grigoriev I.V."/>
            <person name="Jackson S.A."/>
            <person name="Sutton T.D.S."/>
            <person name="Dobson A.D.W."/>
            <person name="Rama T."/>
        </authorList>
    </citation>
    <scope>NUCLEOTIDE SEQUENCE</scope>
    <source>
        <strain evidence="4">TRa3180A</strain>
    </source>
</reference>
<accession>A0A9P7YYV2</accession>
<gene>
    <name evidence="4" type="ORF">BJ878DRAFT_555385</name>
</gene>
<keyword evidence="1" id="KW-0175">Coiled coil</keyword>
<feature type="compositionally biased region" description="Basic and acidic residues" evidence="2">
    <location>
        <begin position="391"/>
        <end position="415"/>
    </location>
</feature>
<feature type="compositionally biased region" description="Basic and acidic residues" evidence="2">
    <location>
        <begin position="10"/>
        <end position="57"/>
    </location>
</feature>
<dbReference type="OrthoDB" id="5410752at2759"/>
<feature type="compositionally biased region" description="Pro residues" evidence="2">
    <location>
        <begin position="193"/>
        <end position="202"/>
    </location>
</feature>
<keyword evidence="5" id="KW-1185">Reference proteome</keyword>
<evidence type="ECO:0000256" key="1">
    <source>
        <dbReference type="SAM" id="Coils"/>
    </source>
</evidence>
<feature type="compositionally biased region" description="Basic and acidic residues" evidence="2">
    <location>
        <begin position="125"/>
        <end position="139"/>
    </location>
</feature>
<feature type="compositionally biased region" description="Basic and acidic residues" evidence="2">
    <location>
        <begin position="149"/>
        <end position="163"/>
    </location>
</feature>
<name>A0A9P7YYV2_9HELO</name>
<protein>
    <recommendedName>
        <fullName evidence="3">DUF8035 domain-containing protein</fullName>
    </recommendedName>
</protein>
<dbReference type="Proteomes" id="UP000887226">
    <property type="component" value="Unassembled WGS sequence"/>
</dbReference>
<feature type="region of interest" description="Disordered" evidence="2">
    <location>
        <begin position="220"/>
        <end position="282"/>
    </location>
</feature>
<evidence type="ECO:0000256" key="2">
    <source>
        <dbReference type="SAM" id="MobiDB-lite"/>
    </source>
</evidence>
<organism evidence="4 5">
    <name type="scientific">Calycina marina</name>
    <dbReference type="NCBI Taxonomy" id="1763456"/>
    <lineage>
        <taxon>Eukaryota</taxon>
        <taxon>Fungi</taxon>
        <taxon>Dikarya</taxon>
        <taxon>Ascomycota</taxon>
        <taxon>Pezizomycotina</taxon>
        <taxon>Leotiomycetes</taxon>
        <taxon>Helotiales</taxon>
        <taxon>Pezizellaceae</taxon>
        <taxon>Calycina</taxon>
    </lineage>
</organism>
<dbReference type="Pfam" id="PF26118">
    <property type="entry name" value="DUF8035"/>
    <property type="match status" value="1"/>
</dbReference>
<dbReference type="InterPro" id="IPR058348">
    <property type="entry name" value="DUF8035"/>
</dbReference>
<comment type="caution">
    <text evidence="4">The sequence shown here is derived from an EMBL/GenBank/DDBJ whole genome shotgun (WGS) entry which is preliminary data.</text>
</comment>
<feature type="region of interest" description="Disordered" evidence="2">
    <location>
        <begin position="1"/>
        <end position="204"/>
    </location>
</feature>
<evidence type="ECO:0000259" key="3">
    <source>
        <dbReference type="Pfam" id="PF26118"/>
    </source>
</evidence>
<feature type="region of interest" description="Disordered" evidence="2">
    <location>
        <begin position="391"/>
        <end position="416"/>
    </location>
</feature>
<evidence type="ECO:0000313" key="5">
    <source>
        <dbReference type="Proteomes" id="UP000887226"/>
    </source>
</evidence>
<feature type="coiled-coil region" evidence="1">
    <location>
        <begin position="510"/>
        <end position="550"/>
    </location>
</feature>
<evidence type="ECO:0000313" key="4">
    <source>
        <dbReference type="EMBL" id="KAG9242479.1"/>
    </source>
</evidence>
<dbReference type="EMBL" id="MU254069">
    <property type="protein sequence ID" value="KAG9242479.1"/>
    <property type="molecule type" value="Genomic_DNA"/>
</dbReference>
<feature type="compositionally biased region" description="Low complexity" evidence="2">
    <location>
        <begin position="183"/>
        <end position="192"/>
    </location>
</feature>
<dbReference type="AlphaFoldDB" id="A0A9P7YYV2"/>
<feature type="domain" description="DUF8035" evidence="3">
    <location>
        <begin position="459"/>
        <end position="511"/>
    </location>
</feature>
<sequence>MSRHGGGSAYDEREYYSREETRGAPPVRTRERDFEEDIYMRRESQPGRRPDFLRDDYGPQGGAGQMVVRERETETYGRPRRRSPSPEVHLRGRIVSKDRSPSIEERVRTNLRVSEREQSLSPPREQLRARIIETRERIPVRPRSPSPVHVRERERYVERRERSPSPARQETIHVTQRRETRRSPSPSIRSLSPAPPPPPIQAPPIHQEIITHHRHIDHGFERARVPTPPPPPRRSSPKIRETDIDIYQSRNNTEVDIHQRTTGGASRSRTPQPPSRRHDYYDDDYDYEQEREKLRVRDNGMTIARRRSISARPSPRNKVSIDIRDNESEADYYARKAGERAYIGEGYNGATKDWAIVDVPPGTERVSMEGVGGGAEEITWQKYNGVRRSKFISERERSRAPAPRPREPEPRRETDGLEIEISSRKAHGGGTYLYEHERIQESNDRRAGMPRGQKSRMGDMWTEITKDLVAKEAIEQMGYDYEETEFFYYVIQYLGYEDVLQLVQLSEKIRADRQRRLREIERERVRMEKIERKREEWERAERRRSRQERERPLYDDERIVEREIVYGSRDRHRGYR</sequence>
<proteinExistence type="predicted"/>
<feature type="compositionally biased region" description="Basic and acidic residues" evidence="2">
    <location>
        <begin position="95"/>
        <end position="118"/>
    </location>
</feature>
<feature type="compositionally biased region" description="Basic and acidic residues" evidence="2">
    <location>
        <begin position="68"/>
        <end position="77"/>
    </location>
</feature>